<dbReference type="STRING" id="314256.OG2516_07592"/>
<evidence type="ECO:0000313" key="3">
    <source>
        <dbReference type="EMBL" id="EAR52322.1"/>
    </source>
</evidence>
<sequence>MGELLATAWFLPFVLPICFYVAWTDLARMKITNVAVGALLVVFAVVGAMVLPLPDYLWRWAHFALVLVVALALYAGGLFGGGDAKFLAAAAPYVALADLSSMLILLSGFMLAAYAAHRLARASALRRLAPGWESWTSGRRFPMGLPFGGALATYLVVTSFA</sequence>
<dbReference type="GO" id="GO:0016020">
    <property type="term" value="C:membrane"/>
    <property type="evidence" value="ECO:0007669"/>
    <property type="project" value="InterPro"/>
</dbReference>
<feature type="transmembrane region" description="Helical" evidence="1">
    <location>
        <begin position="93"/>
        <end position="116"/>
    </location>
</feature>
<dbReference type="HOGENOM" id="CLU_1625078_0_0_5"/>
<feature type="transmembrane region" description="Helical" evidence="1">
    <location>
        <begin position="6"/>
        <end position="23"/>
    </location>
</feature>
<evidence type="ECO:0000259" key="2">
    <source>
        <dbReference type="Pfam" id="PF01478"/>
    </source>
</evidence>
<dbReference type="RefSeq" id="WP_007255043.1">
    <property type="nucleotide sequence ID" value="NZ_CH724107.1"/>
</dbReference>
<dbReference type="GO" id="GO:0004190">
    <property type="term" value="F:aspartic-type endopeptidase activity"/>
    <property type="evidence" value="ECO:0007669"/>
    <property type="project" value="InterPro"/>
</dbReference>
<keyword evidence="4" id="KW-1185">Reference proteome</keyword>
<reference evidence="3 4" key="1">
    <citation type="journal article" date="2010" name="J. Bacteriol.">
        <title>Genome sequences of Oceanicola granulosus HTCC2516(T) and Oceanicola batsensis HTCC2597(TDelta).</title>
        <authorList>
            <person name="Thrash J.C."/>
            <person name="Cho J.C."/>
            <person name="Vergin K.L."/>
            <person name="Giovannoni S.J."/>
        </authorList>
    </citation>
    <scope>NUCLEOTIDE SEQUENCE [LARGE SCALE GENOMIC DNA]</scope>
    <source>
        <strain evidence="4">ATCC BAA-861 / DSM 15982 / KCTC 12143 / HTCC2516</strain>
    </source>
</reference>
<dbReference type="Proteomes" id="UP000003635">
    <property type="component" value="Unassembled WGS sequence"/>
</dbReference>
<comment type="caution">
    <text evidence="3">The sequence shown here is derived from an EMBL/GenBank/DDBJ whole genome shotgun (WGS) entry which is preliminary data.</text>
</comment>
<feature type="transmembrane region" description="Helical" evidence="1">
    <location>
        <begin position="35"/>
        <end position="54"/>
    </location>
</feature>
<keyword evidence="1" id="KW-0812">Transmembrane</keyword>
<feature type="domain" description="Prepilin type IV endopeptidase peptidase" evidence="2">
    <location>
        <begin position="14"/>
        <end position="115"/>
    </location>
</feature>
<organism evidence="3 4">
    <name type="scientific">Oceanicola granulosus (strain ATCC BAA-861 / DSM 15982 / KCTC 12143 / HTCC2516)</name>
    <dbReference type="NCBI Taxonomy" id="314256"/>
    <lineage>
        <taxon>Bacteria</taxon>
        <taxon>Pseudomonadati</taxon>
        <taxon>Pseudomonadota</taxon>
        <taxon>Alphaproteobacteria</taxon>
        <taxon>Rhodobacterales</taxon>
        <taxon>Roseobacteraceae</taxon>
        <taxon>Oceanicola</taxon>
    </lineage>
</organism>
<dbReference type="InterPro" id="IPR000045">
    <property type="entry name" value="Prepilin_IV_endopep_pep"/>
</dbReference>
<keyword evidence="1" id="KW-1133">Transmembrane helix</keyword>
<evidence type="ECO:0000256" key="1">
    <source>
        <dbReference type="SAM" id="Phobius"/>
    </source>
</evidence>
<accession>Q2CID6</accession>
<evidence type="ECO:0000313" key="4">
    <source>
        <dbReference type="Proteomes" id="UP000003635"/>
    </source>
</evidence>
<keyword evidence="1" id="KW-0472">Membrane</keyword>
<gene>
    <name evidence="3" type="ORF">OG2516_07592</name>
</gene>
<dbReference type="EMBL" id="AAOT01000004">
    <property type="protein sequence ID" value="EAR52322.1"/>
    <property type="molecule type" value="Genomic_DNA"/>
</dbReference>
<dbReference type="Pfam" id="PF01478">
    <property type="entry name" value="Peptidase_A24"/>
    <property type="match status" value="1"/>
</dbReference>
<feature type="transmembrane region" description="Helical" evidence="1">
    <location>
        <begin position="141"/>
        <end position="160"/>
    </location>
</feature>
<dbReference type="Gene3D" id="1.20.120.1220">
    <property type="match status" value="1"/>
</dbReference>
<name>Q2CID6_OCEGH</name>
<dbReference type="eggNOG" id="COG4960">
    <property type="taxonomic scope" value="Bacteria"/>
</dbReference>
<dbReference type="AlphaFoldDB" id="Q2CID6"/>
<proteinExistence type="predicted"/>
<protein>
    <recommendedName>
        <fullName evidence="2">Prepilin type IV endopeptidase peptidase domain-containing protein</fullName>
    </recommendedName>
</protein>
<feature type="transmembrane region" description="Helical" evidence="1">
    <location>
        <begin position="60"/>
        <end position="81"/>
    </location>
</feature>